<dbReference type="EMBL" id="MU970041">
    <property type="protein sequence ID" value="KAK9325413.1"/>
    <property type="molecule type" value="Genomic_DNA"/>
</dbReference>
<reference evidence="2" key="1">
    <citation type="journal article" date="2024" name="Front. Bioeng. Biotechnol.">
        <title>Genome-scale model development and genomic sequencing of the oleaginous clade Lipomyces.</title>
        <authorList>
            <person name="Czajka J.J."/>
            <person name="Han Y."/>
            <person name="Kim J."/>
            <person name="Mondo S.J."/>
            <person name="Hofstad B.A."/>
            <person name="Robles A."/>
            <person name="Haridas S."/>
            <person name="Riley R."/>
            <person name="LaButti K."/>
            <person name="Pangilinan J."/>
            <person name="Andreopoulos W."/>
            <person name="Lipzen A."/>
            <person name="Yan J."/>
            <person name="Wang M."/>
            <person name="Ng V."/>
            <person name="Grigoriev I.V."/>
            <person name="Spatafora J.W."/>
            <person name="Magnuson J.K."/>
            <person name="Baker S.E."/>
            <person name="Pomraning K.R."/>
        </authorList>
    </citation>
    <scope>NUCLEOTIDE SEQUENCE [LARGE SCALE GENOMIC DNA]</scope>
    <source>
        <strain evidence="2">CBS 10300</strain>
    </source>
</reference>
<comment type="caution">
    <text evidence="1">The sequence shown here is derived from an EMBL/GenBank/DDBJ whole genome shotgun (WGS) entry which is preliminary data.</text>
</comment>
<proteinExistence type="predicted"/>
<evidence type="ECO:0000313" key="2">
    <source>
        <dbReference type="Proteomes" id="UP001489719"/>
    </source>
</evidence>
<organism evidence="1 2">
    <name type="scientific">Lipomyces orientalis</name>
    <dbReference type="NCBI Taxonomy" id="1233043"/>
    <lineage>
        <taxon>Eukaryota</taxon>
        <taxon>Fungi</taxon>
        <taxon>Dikarya</taxon>
        <taxon>Ascomycota</taxon>
        <taxon>Saccharomycotina</taxon>
        <taxon>Lipomycetes</taxon>
        <taxon>Lipomycetales</taxon>
        <taxon>Lipomycetaceae</taxon>
        <taxon>Lipomyces</taxon>
    </lineage>
</organism>
<keyword evidence="1" id="KW-0378">Hydrolase</keyword>
<name>A0ACC3TWN4_9ASCO</name>
<protein>
    <submittedName>
        <fullName evidence="1">Alpha/Beta hydrolase protein</fullName>
    </submittedName>
</protein>
<evidence type="ECO:0000313" key="1">
    <source>
        <dbReference type="EMBL" id="KAK9325413.1"/>
    </source>
</evidence>
<keyword evidence="2" id="KW-1185">Reference proteome</keyword>
<accession>A0ACC3TWN4</accession>
<dbReference type="Proteomes" id="UP001489719">
    <property type="component" value="Unassembled WGS sequence"/>
</dbReference>
<sequence length="591" mass="65255">MSVSPPPFFFPPPIITRLSSMAIKMYSAPGLVVLLALLCETLGAPARSVGDSSMSVYLPVIDLGYARYRAANYEKDGDYYLFSNIRYAAPPTGSRRFQLPEPPLYEEDINDGSEGYLCHQATNIQFKWLDLLVSPGMQSEDCLFLDVAVPGWVIREQMGIFNSSLSNTTIPLGNVSGTGSSDGLPVLTWIHGGGFTFGEKAGVYNPKGLMKTAQGKMVYVAFNYRLGAFGFLAGKEVKAKGATNAGFHDQRAALDWIHQHIGKFGGNPDDVTVMGESAGASSILHHLVATEDVQFHRAILQSIASYPQYDKDVLESQYYKFASMAGCDGEDSFECLMAADADDLAKVNKDAVYDTLYGTFQFGPYVDRTYITLLPLFLLGYGKHHRGVEIMAAYNTDEGFIFTDPTVVSTKQFDALVVRHFPNATEEVIQELKDNYPESDYGSVFRRVSSIIAEWIVECNSRYLEDAYSGAYLYRVSVPPGIHSIDLPLTFWGGSQQLDSAGQSSLSVDDLADLAKSFQSYLVSFAVSGDPNKYRLTENNMPTIYFPKSDEWDGKPMVDVGKRGFSYLSLEDDGPVAKRCDYWQDGAWTGR</sequence>
<gene>
    <name evidence="1" type="ORF">V1517DRAFT_314830</name>
</gene>